<name>A0A858MLC2_BACTU</name>
<gene>
    <name evidence="3" type="ORF">EVG22_23555</name>
</gene>
<protein>
    <submittedName>
        <fullName evidence="3">Helix-turn-helix transcriptional regulator</fullName>
    </submittedName>
</protein>
<sequence length="113" mass="12913">MTISSNIKRLRKERRMSQTDLAERLGIKHSAISAWEIGRNEPLMGNIEKIAIIFDVPKSEIIGDSFINQIKESFDQEKAAELQGIVEKIKELSPDQLKSFSDMIDPILKMIKK</sequence>
<dbReference type="InterPro" id="IPR001387">
    <property type="entry name" value="Cro/C1-type_HTH"/>
</dbReference>
<organism evidence="3 4">
    <name type="scientific">Bacillus thuringiensis serovar andalousiensis</name>
    <dbReference type="NCBI Taxonomy" id="257985"/>
    <lineage>
        <taxon>Bacteria</taxon>
        <taxon>Bacillati</taxon>
        <taxon>Bacillota</taxon>
        <taxon>Bacilli</taxon>
        <taxon>Bacillales</taxon>
        <taxon>Bacillaceae</taxon>
        <taxon>Bacillus</taxon>
        <taxon>Bacillus cereus group</taxon>
    </lineage>
</organism>
<accession>A0A858MLC2</accession>
<reference evidence="4" key="1">
    <citation type="submission" date="2019-02" db="EMBL/GenBank/DDBJ databases">
        <title>Structural and Functional analysis of Lanthipeptide from Bacillus thuringiensis serovar andalousiensis B23193.</title>
        <authorList>
            <person name="Andreeva J.V."/>
            <person name="Grigoreva A."/>
        </authorList>
    </citation>
    <scope>NUCLEOTIDE SEQUENCE [LARGE SCALE GENOMIC DNA]</scope>
    <source>
        <strain evidence="4">B23193</strain>
    </source>
</reference>
<dbReference type="GO" id="GO:0003677">
    <property type="term" value="F:DNA binding"/>
    <property type="evidence" value="ECO:0007669"/>
    <property type="project" value="UniProtKB-KW"/>
</dbReference>
<dbReference type="CDD" id="cd00093">
    <property type="entry name" value="HTH_XRE"/>
    <property type="match status" value="1"/>
</dbReference>
<evidence type="ECO:0000313" key="3">
    <source>
        <dbReference type="EMBL" id="QIW21220.2"/>
    </source>
</evidence>
<dbReference type="InterPro" id="IPR010982">
    <property type="entry name" value="Lambda_DNA-bd_dom_sf"/>
</dbReference>
<dbReference type="AlphaFoldDB" id="A0A858MLC2"/>
<evidence type="ECO:0000313" key="4">
    <source>
        <dbReference type="Proteomes" id="UP000501374"/>
    </source>
</evidence>
<dbReference type="SUPFAM" id="SSF47413">
    <property type="entry name" value="lambda repressor-like DNA-binding domains"/>
    <property type="match status" value="1"/>
</dbReference>
<dbReference type="Proteomes" id="UP000501374">
    <property type="component" value="Chromosome"/>
</dbReference>
<dbReference type="EMBL" id="CP035727">
    <property type="protein sequence ID" value="QIW21220.2"/>
    <property type="molecule type" value="Genomic_DNA"/>
</dbReference>
<dbReference type="Pfam" id="PF01381">
    <property type="entry name" value="HTH_3"/>
    <property type="match status" value="1"/>
</dbReference>
<evidence type="ECO:0000259" key="2">
    <source>
        <dbReference type="PROSITE" id="PS50943"/>
    </source>
</evidence>
<dbReference type="PANTHER" id="PTHR46558">
    <property type="entry name" value="TRACRIPTIONAL REGULATORY PROTEIN-RELATED-RELATED"/>
    <property type="match status" value="1"/>
</dbReference>
<dbReference type="Gene3D" id="1.10.260.40">
    <property type="entry name" value="lambda repressor-like DNA-binding domains"/>
    <property type="match status" value="1"/>
</dbReference>
<dbReference type="PROSITE" id="PS50943">
    <property type="entry name" value="HTH_CROC1"/>
    <property type="match status" value="1"/>
</dbReference>
<proteinExistence type="predicted"/>
<dbReference type="SMART" id="SM00530">
    <property type="entry name" value="HTH_XRE"/>
    <property type="match status" value="1"/>
</dbReference>
<dbReference type="RefSeq" id="WP_172555081.1">
    <property type="nucleotide sequence ID" value="NZ_CP035727.2"/>
</dbReference>
<dbReference type="PANTHER" id="PTHR46558:SF11">
    <property type="entry name" value="HTH-TYPE TRANSCRIPTIONAL REGULATOR XRE"/>
    <property type="match status" value="1"/>
</dbReference>
<feature type="domain" description="HTH cro/C1-type" evidence="2">
    <location>
        <begin position="7"/>
        <end position="61"/>
    </location>
</feature>
<keyword evidence="1" id="KW-0238">DNA-binding</keyword>
<evidence type="ECO:0000256" key="1">
    <source>
        <dbReference type="ARBA" id="ARBA00023125"/>
    </source>
</evidence>